<dbReference type="PANTHER" id="PTHR36986:SF1">
    <property type="entry name" value="UPF0643 PROTEIN PB2B2.08"/>
    <property type="match status" value="1"/>
</dbReference>
<dbReference type="EMBL" id="CM026424">
    <property type="protein sequence ID" value="KAG0580678.1"/>
    <property type="molecule type" value="Genomic_DNA"/>
</dbReference>
<comment type="caution">
    <text evidence="2">The sequence shown here is derived from an EMBL/GenBank/DDBJ whole genome shotgun (WGS) entry which is preliminary data.</text>
</comment>
<dbReference type="Proteomes" id="UP000822688">
    <property type="component" value="Chromosome 4"/>
</dbReference>
<dbReference type="AlphaFoldDB" id="A0A8T0IDX5"/>
<evidence type="ECO:0000256" key="1">
    <source>
        <dbReference type="SAM" id="MobiDB-lite"/>
    </source>
</evidence>
<feature type="region of interest" description="Disordered" evidence="1">
    <location>
        <begin position="187"/>
        <end position="245"/>
    </location>
</feature>
<feature type="compositionally biased region" description="Basic residues" evidence="1">
    <location>
        <begin position="213"/>
        <end position="229"/>
    </location>
</feature>
<keyword evidence="3" id="KW-1185">Reference proteome</keyword>
<organism evidence="2 3">
    <name type="scientific">Ceratodon purpureus</name>
    <name type="common">Fire moss</name>
    <name type="synonym">Dicranum purpureum</name>
    <dbReference type="NCBI Taxonomy" id="3225"/>
    <lineage>
        <taxon>Eukaryota</taxon>
        <taxon>Viridiplantae</taxon>
        <taxon>Streptophyta</taxon>
        <taxon>Embryophyta</taxon>
        <taxon>Bryophyta</taxon>
        <taxon>Bryophytina</taxon>
        <taxon>Bryopsida</taxon>
        <taxon>Dicranidae</taxon>
        <taxon>Pseudoditrichales</taxon>
        <taxon>Ditrichaceae</taxon>
        <taxon>Ceratodon</taxon>
    </lineage>
</organism>
<proteinExistence type="predicted"/>
<name>A0A8T0IDX5_CERPU</name>
<accession>A0A8T0IDX5</accession>
<sequence>MLMYDVIPRALCESCLGTLYIFCCSDLKMPEQGGEGGMFISVQEVVPVYTVKQLAANQYAYTDPFTTSVEKCFDWDRELKDLVTFHIGREFYLVVFRSIRKSSADSEMLYNANAAAQEEARLSGGLLKYWYGILNERRECLAMCIWASREDAVKAIHKPAHRVAMKLTSAMYDMYTLPTSKRCLHLQPGETPNGRLTHRAPGSSVPLGPIRQQQRRAPQRGRRHGHHPHNFGSRFKLQLQQTPDD</sequence>
<evidence type="ECO:0000313" key="2">
    <source>
        <dbReference type="EMBL" id="KAG0580678.1"/>
    </source>
</evidence>
<dbReference type="PANTHER" id="PTHR36986">
    <property type="entry name" value="UPF0643 PROTEIN PB2B2.08"/>
    <property type="match status" value="1"/>
</dbReference>
<gene>
    <name evidence="2" type="ORF">KC19_4G190800</name>
</gene>
<reference evidence="2" key="1">
    <citation type="submission" date="2020-06" db="EMBL/GenBank/DDBJ databases">
        <title>WGS assembly of Ceratodon purpureus strain R40.</title>
        <authorList>
            <person name="Carey S.B."/>
            <person name="Jenkins J."/>
            <person name="Shu S."/>
            <person name="Lovell J.T."/>
            <person name="Sreedasyam A."/>
            <person name="Maumus F."/>
            <person name="Tiley G.P."/>
            <person name="Fernandez-Pozo N."/>
            <person name="Barry K."/>
            <person name="Chen C."/>
            <person name="Wang M."/>
            <person name="Lipzen A."/>
            <person name="Daum C."/>
            <person name="Saski C.A."/>
            <person name="Payton A.C."/>
            <person name="Mcbreen J.C."/>
            <person name="Conrad R.E."/>
            <person name="Kollar L.M."/>
            <person name="Olsson S."/>
            <person name="Huttunen S."/>
            <person name="Landis J.B."/>
            <person name="Wickett N.J."/>
            <person name="Johnson M.G."/>
            <person name="Rensing S.A."/>
            <person name="Grimwood J."/>
            <person name="Schmutz J."/>
            <person name="Mcdaniel S.F."/>
        </authorList>
    </citation>
    <scope>NUCLEOTIDE SEQUENCE</scope>
    <source>
        <strain evidence="2">R40</strain>
    </source>
</reference>
<protein>
    <submittedName>
        <fullName evidence="2">Uncharacterized protein</fullName>
    </submittedName>
</protein>
<evidence type="ECO:0000313" key="3">
    <source>
        <dbReference type="Proteomes" id="UP000822688"/>
    </source>
</evidence>